<evidence type="ECO:0000313" key="5">
    <source>
        <dbReference type="MGI" id="MGI:1913736"/>
    </source>
</evidence>
<evidence type="ECO:0000313" key="4">
    <source>
        <dbReference type="Ensembl" id="ENSMUSP00000123942.2"/>
    </source>
</evidence>
<keyword evidence="7 8" id="KW-1267">Proteomics identification</keyword>
<comment type="pathway">
    <text evidence="1">Lipid metabolism; fatty acid metabolism.</text>
</comment>
<dbReference type="InterPro" id="IPR029069">
    <property type="entry name" value="HotDog_dom_sf"/>
</dbReference>
<dbReference type="Bgee" id="ENSMUSG00000034853">
    <property type="expression patterns" value="Expressed in gastrula and 206 other cell types or tissues"/>
</dbReference>
<reference evidence="9" key="2">
    <citation type="journal article" date="2010" name="Cell">
        <title>A tissue-specific atlas of mouse protein phosphorylation and expression.</title>
        <authorList>
            <person name="Huttlin E.L."/>
            <person name="Jedrychowski M.P."/>
            <person name="Elias J.E."/>
            <person name="Goswami T."/>
            <person name="Rad R."/>
            <person name="Beausoleil S.A."/>
            <person name="Villen J."/>
            <person name="Haas W."/>
            <person name="Sowa M.E."/>
            <person name="Gygi S.P."/>
        </authorList>
    </citation>
    <scope>IDENTIFICATION BY MASS SPECTROMETRY [LARGE SCALE ANALYSIS]</scope>
</reference>
<accession>E0CYS0</accession>
<dbReference type="AGR" id="MGI:1913736"/>
<dbReference type="Proteomes" id="UP000000589">
    <property type="component" value="Chromosome 4"/>
</dbReference>
<evidence type="ECO:0000313" key="6">
    <source>
        <dbReference type="Proteomes" id="UP000000589"/>
    </source>
</evidence>
<dbReference type="SMR" id="E0CYS0"/>
<dbReference type="ExpressionAtlas" id="E0CYS0">
    <property type="expression patterns" value="baseline and differential"/>
</dbReference>
<reference evidence="4 6" key="1">
    <citation type="journal article" date="2009" name="PLoS Biol.">
        <title>Lineage-specific biology revealed by a finished genome assembly of the mouse.</title>
        <authorList>
            <consortium name="Mouse Genome Sequencing Consortium"/>
            <person name="Church D.M."/>
            <person name="Goodstadt L."/>
            <person name="Hillier L.W."/>
            <person name="Zody M.C."/>
            <person name="Goldstein S."/>
            <person name="She X."/>
            <person name="Bult C.J."/>
            <person name="Agarwala R."/>
            <person name="Cherry J.L."/>
            <person name="DiCuccio M."/>
            <person name="Hlavina W."/>
            <person name="Kapustin Y."/>
            <person name="Meric P."/>
            <person name="Maglott D."/>
            <person name="Birtle Z."/>
            <person name="Marques A.C."/>
            <person name="Graves T."/>
            <person name="Zhou S."/>
            <person name="Teague B."/>
            <person name="Potamousis K."/>
            <person name="Churas C."/>
            <person name="Place M."/>
            <person name="Herschleb J."/>
            <person name="Runnheim R."/>
            <person name="Forrest D."/>
            <person name="Amos-Landgraf J."/>
            <person name="Schwartz D.C."/>
            <person name="Cheng Z."/>
            <person name="Lindblad-Toh K."/>
            <person name="Eichler E.E."/>
            <person name="Ponting C.P."/>
        </authorList>
    </citation>
    <scope>NUCLEOTIDE SEQUENCE [LARGE SCALE GENOMIC DNA]</scope>
    <source>
        <strain evidence="4 6">C57BL/6J</strain>
    </source>
</reference>
<protein>
    <submittedName>
        <fullName evidence="4">Acyl-CoA thioesterase 11</fullName>
    </submittedName>
</protein>
<keyword evidence="2" id="KW-0276">Fatty acid metabolism</keyword>
<sequence>MIQNVGNHLRRGFASMFSNRTSRKSISHPESGDPPTMAEGEGYRNPTEVQMSQLVLPCHTNHRGELSIGQLLKWIDTTACLSGGNPGGL</sequence>
<keyword evidence="6" id="KW-1185">Reference proteome</keyword>
<reference evidence="4" key="4">
    <citation type="submission" date="2025-08" db="UniProtKB">
        <authorList>
            <consortium name="Ensembl"/>
        </authorList>
    </citation>
    <scope>IDENTIFICATION</scope>
    <source>
        <strain evidence="4">C57BL/6J</strain>
    </source>
</reference>
<dbReference type="Ensembl" id="ENSMUST00000156567.2">
    <property type="protein sequence ID" value="ENSMUSP00000123942.2"/>
    <property type="gene ID" value="ENSMUSG00000034853.17"/>
</dbReference>
<dbReference type="MGI" id="MGI:1913736">
    <property type="gene designation" value="Acot11"/>
</dbReference>
<evidence type="ECO:0007829" key="7">
    <source>
        <dbReference type="PeptideAtlas" id="E0CYS0"/>
    </source>
</evidence>
<reference evidence="4 6" key="3">
    <citation type="journal article" date="2011" name="PLoS Biol.">
        <title>Modernizing reference genome assemblies.</title>
        <authorList>
            <person name="Church D.M."/>
            <person name="Schneider V.A."/>
            <person name="Graves T."/>
            <person name="Auger K."/>
            <person name="Cunningham F."/>
            <person name="Bouk N."/>
            <person name="Chen H.C."/>
            <person name="Agarwala R."/>
            <person name="McLaren W.M."/>
            <person name="Ritchie G.R."/>
            <person name="Albracht D."/>
            <person name="Kremitzki M."/>
            <person name="Rock S."/>
            <person name="Kotkiewicz H."/>
            <person name="Kremitzki C."/>
            <person name="Wollam A."/>
            <person name="Trani L."/>
            <person name="Fulton L."/>
            <person name="Fulton R."/>
            <person name="Matthews L."/>
            <person name="Whitehead S."/>
            <person name="Chow W."/>
            <person name="Torrance J."/>
            <person name="Dunn M."/>
            <person name="Harden G."/>
            <person name="Threadgold G."/>
            <person name="Wood J."/>
            <person name="Collins J."/>
            <person name="Heath P."/>
            <person name="Griffiths G."/>
            <person name="Pelan S."/>
            <person name="Grafham D."/>
            <person name="Eichler E.E."/>
            <person name="Weinstock G."/>
            <person name="Mardis E.R."/>
            <person name="Wilson R.K."/>
            <person name="Howe K."/>
            <person name="Flicek P."/>
            <person name="Hubbard T."/>
        </authorList>
    </citation>
    <scope>NUCLEOTIDE SEQUENCE [LARGE SCALE GENOMIC DNA]</scope>
    <source>
        <strain evidence="4 6">C57BL/6J</strain>
    </source>
</reference>
<dbReference type="GO" id="GO:0006631">
    <property type="term" value="P:fatty acid metabolic process"/>
    <property type="evidence" value="ECO:0007669"/>
    <property type="project" value="UniProtKB-UniPathway"/>
</dbReference>
<dbReference type="GeneTree" id="ENSGT00940000156460"/>
<dbReference type="PANTHER" id="PTHR11049:SF1">
    <property type="entry name" value="ACYL-COENZYME A THIOESTERASE 11"/>
    <property type="match status" value="1"/>
</dbReference>
<feature type="region of interest" description="Disordered" evidence="3">
    <location>
        <begin position="17"/>
        <end position="45"/>
    </location>
</feature>
<dbReference type="PANTHER" id="PTHR11049">
    <property type="entry name" value="ACYL COENZYME A THIOESTER HYDROLASE"/>
    <property type="match status" value="1"/>
</dbReference>
<keyword evidence="2" id="KW-0443">Lipid metabolism</keyword>
<dbReference type="Gene3D" id="3.10.129.10">
    <property type="entry name" value="Hotdog Thioesterase"/>
    <property type="match status" value="1"/>
</dbReference>
<reference evidence="4" key="5">
    <citation type="submission" date="2025-09" db="UniProtKB">
        <authorList>
            <consortium name="Ensembl"/>
        </authorList>
    </citation>
    <scope>IDENTIFICATION</scope>
    <source>
        <strain evidence="4">C57BL/6J</strain>
    </source>
</reference>
<organism evidence="4 6">
    <name type="scientific">Mus musculus</name>
    <name type="common">Mouse</name>
    <dbReference type="NCBI Taxonomy" id="10090"/>
    <lineage>
        <taxon>Eukaryota</taxon>
        <taxon>Metazoa</taxon>
        <taxon>Chordata</taxon>
        <taxon>Craniata</taxon>
        <taxon>Vertebrata</taxon>
        <taxon>Euteleostomi</taxon>
        <taxon>Mammalia</taxon>
        <taxon>Eutheria</taxon>
        <taxon>Euarchontoglires</taxon>
        <taxon>Glires</taxon>
        <taxon>Rodentia</taxon>
        <taxon>Myomorpha</taxon>
        <taxon>Muroidea</taxon>
        <taxon>Muridae</taxon>
        <taxon>Murinae</taxon>
        <taxon>Mus</taxon>
        <taxon>Mus</taxon>
    </lineage>
</organism>
<dbReference type="PeptideAtlas" id="E0CYS0"/>
<evidence type="ECO:0000256" key="2">
    <source>
        <dbReference type="ARBA" id="ARBA00022832"/>
    </source>
</evidence>
<evidence type="ECO:0007829" key="9">
    <source>
        <dbReference type="PubMed" id="21183079"/>
    </source>
</evidence>
<dbReference type="ProteomicsDB" id="326290"/>
<evidence type="ECO:0007829" key="8">
    <source>
        <dbReference type="ProteomicsDB" id="E0CYS0"/>
    </source>
</evidence>
<dbReference type="UniPathway" id="UPA00199"/>
<dbReference type="VEuPathDB" id="HostDB:ENSMUSG00000034853"/>
<gene>
    <name evidence="4 5" type="primary">Acot11</name>
</gene>
<evidence type="ECO:0000256" key="3">
    <source>
        <dbReference type="SAM" id="MobiDB-lite"/>
    </source>
</evidence>
<dbReference type="AlphaFoldDB" id="E0CYS0"/>
<name>E0CYS0_MOUSE</name>
<dbReference type="InterPro" id="IPR040170">
    <property type="entry name" value="Cytosol_ACT"/>
</dbReference>
<dbReference type="GO" id="GO:0016790">
    <property type="term" value="F:thiolester hydrolase activity"/>
    <property type="evidence" value="ECO:0007669"/>
    <property type="project" value="InterPro"/>
</dbReference>
<dbReference type="HOGENOM" id="CLU_189303_0_0_1"/>
<evidence type="ECO:0000256" key="1">
    <source>
        <dbReference type="ARBA" id="ARBA00004872"/>
    </source>
</evidence>
<proteinExistence type="evidence at protein level"/>
<dbReference type="Antibodypedia" id="33192">
    <property type="antibodies" value="251 antibodies from 30 providers"/>
</dbReference>
<dbReference type="SUPFAM" id="SSF54637">
    <property type="entry name" value="Thioesterase/thiol ester dehydrase-isomerase"/>
    <property type="match status" value="1"/>
</dbReference>